<dbReference type="Pfam" id="PF13560">
    <property type="entry name" value="HTH_31"/>
    <property type="match status" value="1"/>
</dbReference>
<dbReference type="Gene3D" id="1.10.260.40">
    <property type="entry name" value="lambda repressor-like DNA-binding domains"/>
    <property type="match status" value="1"/>
</dbReference>
<comment type="caution">
    <text evidence="2">The sequence shown here is derived from an EMBL/GenBank/DDBJ whole genome shotgun (WGS) entry which is preliminary data.</text>
</comment>
<evidence type="ECO:0000313" key="3">
    <source>
        <dbReference type="Proteomes" id="UP001595990"/>
    </source>
</evidence>
<dbReference type="InterPro" id="IPR010982">
    <property type="entry name" value="Lambda_DNA-bd_dom_sf"/>
</dbReference>
<accession>A0ABV9BKS5</accession>
<dbReference type="Pfam" id="PF19054">
    <property type="entry name" value="DUF5753"/>
    <property type="match status" value="1"/>
</dbReference>
<dbReference type="SUPFAM" id="SSF47413">
    <property type="entry name" value="lambda repressor-like DNA-binding domains"/>
    <property type="match status" value="1"/>
</dbReference>
<reference evidence="3" key="1">
    <citation type="journal article" date="2019" name="Int. J. Syst. Evol. Microbiol.">
        <title>The Global Catalogue of Microorganisms (GCM) 10K type strain sequencing project: providing services to taxonomists for standard genome sequencing and annotation.</title>
        <authorList>
            <consortium name="The Broad Institute Genomics Platform"/>
            <consortium name="The Broad Institute Genome Sequencing Center for Infectious Disease"/>
            <person name="Wu L."/>
            <person name="Ma J."/>
        </authorList>
    </citation>
    <scope>NUCLEOTIDE SEQUENCE [LARGE SCALE GENOMIC DNA]</scope>
    <source>
        <strain evidence="3">CECT 8064</strain>
    </source>
</reference>
<dbReference type="Proteomes" id="UP001595990">
    <property type="component" value="Unassembled WGS sequence"/>
</dbReference>
<keyword evidence="3" id="KW-1185">Reference proteome</keyword>
<dbReference type="InterPro" id="IPR001387">
    <property type="entry name" value="Cro/C1-type_HTH"/>
</dbReference>
<organism evidence="2 3">
    <name type="scientific">Streptomyces ehimensis</name>
    <dbReference type="NCBI Taxonomy" id="68195"/>
    <lineage>
        <taxon>Bacteria</taxon>
        <taxon>Bacillati</taxon>
        <taxon>Actinomycetota</taxon>
        <taxon>Actinomycetes</taxon>
        <taxon>Kitasatosporales</taxon>
        <taxon>Streptomycetaceae</taxon>
        <taxon>Streptomyces</taxon>
    </lineage>
</organism>
<gene>
    <name evidence="2" type="ORF">ACFPEN_17130</name>
</gene>
<evidence type="ECO:0000313" key="2">
    <source>
        <dbReference type="EMBL" id="MFC4514659.1"/>
    </source>
</evidence>
<protein>
    <submittedName>
        <fullName evidence="2">Helix-turn-helix domain-containing protein</fullName>
    </submittedName>
</protein>
<dbReference type="EMBL" id="JBHSFS010000007">
    <property type="protein sequence ID" value="MFC4514659.1"/>
    <property type="molecule type" value="Genomic_DNA"/>
</dbReference>
<dbReference type="InterPro" id="IPR043917">
    <property type="entry name" value="DUF5753"/>
</dbReference>
<evidence type="ECO:0000259" key="1">
    <source>
        <dbReference type="PROSITE" id="PS50943"/>
    </source>
</evidence>
<name>A0ABV9BKS5_9ACTN</name>
<feature type="domain" description="HTH cro/C1-type" evidence="1">
    <location>
        <begin position="18"/>
        <end position="72"/>
    </location>
</feature>
<proteinExistence type="predicted"/>
<dbReference type="PROSITE" id="PS50943">
    <property type="entry name" value="HTH_CROC1"/>
    <property type="match status" value="1"/>
</dbReference>
<sequence length="283" mass="31475">MPVRPHVTARQLRLGVELRKLRERAGLTSTEAARMLGTNQTQISNIESGRVGVSGERVRTMARNYECSDTALINALTTMVGSRKRGWWEEYRETLPAGLVDLAEFEYHATGLRAAQAITIPGLLQTPEHARAVFREAVPKLMPHEIEHRVSHRIKRQEVVYRDGAAPFKAIIHEAALRMQFGGTETAKAQLVHLTEVSHRDNVTVVVIPFDGTSFPISGHGVDYMHGPVSQLDTVVLDAAYGGLQIDAVAKLERYRLVLDRMEQVALPPDASRDLIHRIAKAL</sequence>
<dbReference type="RefSeq" id="WP_397612606.1">
    <property type="nucleotide sequence ID" value="NZ_JBHSFS010000007.1"/>
</dbReference>
<dbReference type="CDD" id="cd00093">
    <property type="entry name" value="HTH_XRE"/>
    <property type="match status" value="1"/>
</dbReference>
<dbReference type="SMART" id="SM00530">
    <property type="entry name" value="HTH_XRE"/>
    <property type="match status" value="1"/>
</dbReference>